<protein>
    <submittedName>
        <fullName evidence="1">Uncharacterized protein</fullName>
    </submittedName>
</protein>
<dbReference type="RefSeq" id="WP_094843287.1">
    <property type="nucleotide sequence ID" value="NZ_NEVS01000004.1"/>
</dbReference>
<comment type="caution">
    <text evidence="1">The sequence shown here is derived from an EMBL/GenBank/DDBJ whole genome shotgun (WGS) entry which is preliminary data.</text>
</comment>
<dbReference type="EMBL" id="NEVS01000004">
    <property type="protein sequence ID" value="OZI61901.1"/>
    <property type="molecule type" value="Genomic_DNA"/>
</dbReference>
<reference evidence="2" key="1">
    <citation type="submission" date="2017-05" db="EMBL/GenBank/DDBJ databases">
        <title>Complete and WGS of Bordetella genogroups.</title>
        <authorList>
            <person name="Spilker T."/>
            <person name="Lipuma J."/>
        </authorList>
    </citation>
    <scope>NUCLEOTIDE SEQUENCE [LARGE SCALE GENOMIC DNA]</scope>
    <source>
        <strain evidence="2">AU8856</strain>
    </source>
</reference>
<dbReference type="Proteomes" id="UP000215767">
    <property type="component" value="Unassembled WGS sequence"/>
</dbReference>
<evidence type="ECO:0000313" key="1">
    <source>
        <dbReference type="EMBL" id="OZI61901.1"/>
    </source>
</evidence>
<accession>A0A261UJV2</accession>
<sequence length="91" mass="10354">MADWNDKPWHDRRKMFSVFDQHAASSAVLMFNSGPAAGEAVGEYRRDPLYHASLSTEEYKALLHGIVVRHYAWVKGDASTIRLFVDDRSLS</sequence>
<proteinExistence type="predicted"/>
<keyword evidence="2" id="KW-1185">Reference proteome</keyword>
<name>A0A261UJV2_9BORD</name>
<dbReference type="OrthoDB" id="9791837at2"/>
<organism evidence="1 2">
    <name type="scientific">Bordetella genomosp. 11</name>
    <dbReference type="NCBI Taxonomy" id="1416808"/>
    <lineage>
        <taxon>Bacteria</taxon>
        <taxon>Pseudomonadati</taxon>
        <taxon>Pseudomonadota</taxon>
        <taxon>Betaproteobacteria</taxon>
        <taxon>Burkholderiales</taxon>
        <taxon>Alcaligenaceae</taxon>
        <taxon>Bordetella</taxon>
    </lineage>
</organism>
<gene>
    <name evidence="1" type="ORF">CAL28_21920</name>
</gene>
<evidence type="ECO:0000313" key="2">
    <source>
        <dbReference type="Proteomes" id="UP000215767"/>
    </source>
</evidence>
<dbReference type="AlphaFoldDB" id="A0A261UJV2"/>